<evidence type="ECO:0000313" key="7">
    <source>
        <dbReference type="EMBL" id="RGT94057.1"/>
    </source>
</evidence>
<evidence type="ECO:0000313" key="12">
    <source>
        <dbReference type="Proteomes" id="UP000483142"/>
    </source>
</evidence>
<dbReference type="Proteomes" id="UP001181239">
    <property type="component" value="Unassembled WGS sequence"/>
</dbReference>
<dbReference type="EMBL" id="WDBY01000061">
    <property type="protein sequence ID" value="KAB6471489.1"/>
    <property type="molecule type" value="Genomic_DNA"/>
</dbReference>
<dbReference type="Proteomes" id="UP000266497">
    <property type="component" value="Unassembled WGS sequence"/>
</dbReference>
<proteinExistence type="predicted"/>
<dbReference type="Proteomes" id="UP000468344">
    <property type="component" value="Unassembled WGS sequence"/>
</dbReference>
<reference evidence="5" key="3">
    <citation type="submission" date="2023-10" db="EMBL/GenBank/DDBJ databases">
        <title>Genome of potential pathogenic bacteria in Crohn's disease.</title>
        <authorList>
            <person name="Rodriguez-Palacios A."/>
        </authorList>
    </citation>
    <scope>NUCLEOTIDE SEQUENCE</scope>
    <source>
        <strain evidence="5">CavFT-hAR107</strain>
    </source>
</reference>
<dbReference type="EMBL" id="QRXI01000010">
    <property type="protein sequence ID" value="RGT94057.1"/>
    <property type="molecule type" value="Genomic_DNA"/>
</dbReference>
<dbReference type="Gene3D" id="1.10.10.1400">
    <property type="entry name" value="Terminase, small subunit, N-terminal DNA-binding domain, HTH motif"/>
    <property type="match status" value="1"/>
</dbReference>
<evidence type="ECO:0000313" key="2">
    <source>
        <dbReference type="EMBL" id="KAB6471489.1"/>
    </source>
</evidence>
<dbReference type="InterPro" id="IPR038713">
    <property type="entry name" value="Terminase_Gp1_N_sf"/>
</dbReference>
<dbReference type="RefSeq" id="WP_011965766.1">
    <property type="nucleotide sequence ID" value="NZ_CAXTGH010000029.1"/>
</dbReference>
<evidence type="ECO:0000313" key="11">
    <source>
        <dbReference type="Proteomes" id="UP000468344"/>
    </source>
</evidence>
<reference evidence="8 9" key="1">
    <citation type="submission" date="2018-08" db="EMBL/GenBank/DDBJ databases">
        <title>A genome reference for cultivated species of the human gut microbiota.</title>
        <authorList>
            <person name="Zou Y."/>
            <person name="Xue W."/>
            <person name="Luo G."/>
        </authorList>
    </citation>
    <scope>NUCLEOTIDE SEQUENCE [LARGE SCALE GENOMIC DNA]</scope>
    <source>
        <strain evidence="7 9">AF18-14</strain>
        <strain evidence="6 8">AF25-30LB</strain>
    </source>
</reference>
<dbReference type="EMBL" id="WDBZ01000061">
    <property type="protein sequence ID" value="KAB6446617.1"/>
    <property type="molecule type" value="Genomic_DNA"/>
</dbReference>
<dbReference type="EMBL" id="QRUD01000029">
    <property type="protein sequence ID" value="RGR38978.1"/>
    <property type="molecule type" value="Genomic_DNA"/>
</dbReference>
<gene>
    <name evidence="7" type="ORF">DWX04_09445</name>
    <name evidence="6" type="ORF">DWY53_11405</name>
    <name evidence="3" type="ORF">GAY12_16075</name>
    <name evidence="2" type="ORF">GAZ06_21045</name>
    <name evidence="1" type="ORF">GAZ09_20780</name>
    <name evidence="4" type="ORF">RVH43_10740</name>
    <name evidence="5" type="ORF">RVY68_06185</name>
</gene>
<dbReference type="EMBL" id="JAWDHD010000008">
    <property type="protein sequence ID" value="MDU0248287.1"/>
    <property type="molecule type" value="Genomic_DNA"/>
</dbReference>
<organism evidence="6 8">
    <name type="scientific">Phocaeicola vulgatus</name>
    <name type="common">Bacteroides vulgatus</name>
    <dbReference type="NCBI Taxonomy" id="821"/>
    <lineage>
        <taxon>Bacteria</taxon>
        <taxon>Pseudomonadati</taxon>
        <taxon>Bacteroidota</taxon>
        <taxon>Bacteroidia</taxon>
        <taxon>Bacteroidales</taxon>
        <taxon>Bacteroidaceae</taxon>
        <taxon>Phocaeicola</taxon>
    </lineage>
</organism>
<reference evidence="4" key="4">
    <citation type="submission" date="2023-10" db="EMBL/GenBank/DDBJ databases">
        <title>Genome of Potential pathogenic bacteria in Crohn's disease.</title>
        <authorList>
            <person name="Rodriguez-Palacios A."/>
        </authorList>
    </citation>
    <scope>NUCLEOTIDE SEQUENCE</scope>
    <source>
        <strain evidence="4">CavFT-hAR11</strain>
    </source>
</reference>
<dbReference type="Proteomes" id="UP001181258">
    <property type="component" value="Unassembled WGS sequence"/>
</dbReference>
<name>A0A396AWI9_PHOVU</name>
<accession>A0A396AWI9</accession>
<dbReference type="InterPro" id="IPR005335">
    <property type="entry name" value="Terminase_ssu"/>
</dbReference>
<dbReference type="EMBL" id="WDAL01000034">
    <property type="protein sequence ID" value="KAB6632586.1"/>
    <property type="molecule type" value="Genomic_DNA"/>
</dbReference>
<dbReference type="Proteomes" id="UP000283833">
    <property type="component" value="Unassembled WGS sequence"/>
</dbReference>
<evidence type="ECO:0000313" key="4">
    <source>
        <dbReference type="EMBL" id="MDU0241075.1"/>
    </source>
</evidence>
<sequence length="181" mass="20689">MTSKEDRPLTLKQENFCQYYVDIEGNASEAYRMAYNASKMKAESVWTEASLLLSNPKVSQRINQIKEQRAKDSAVRREAVEKVLYDIVMADPKDLYILDSSTGKVKLKRPDQMPKRIRNAMKKITNKKGEVSYEFTGKTEAARLLGAWNGWDAEKTINVKNDGDKIGELRIGFDENDKSDK</sequence>
<evidence type="ECO:0000313" key="1">
    <source>
        <dbReference type="EMBL" id="KAB6446617.1"/>
    </source>
</evidence>
<dbReference type="AlphaFoldDB" id="A0A396AWI9"/>
<dbReference type="EMBL" id="JAWDET010000006">
    <property type="protein sequence ID" value="MDU0241075.1"/>
    <property type="molecule type" value="Genomic_DNA"/>
</dbReference>
<dbReference type="GeneID" id="5303798"/>
<comment type="caution">
    <text evidence="6">The sequence shown here is derived from an EMBL/GenBank/DDBJ whole genome shotgun (WGS) entry which is preliminary data.</text>
</comment>
<reference evidence="10 11" key="2">
    <citation type="journal article" date="2019" name="Nat. Med.">
        <title>A library of human gut bacterial isolates paired with longitudinal multiomics data enables mechanistic microbiome research.</title>
        <authorList>
            <person name="Poyet M."/>
            <person name="Groussin M."/>
            <person name="Gibbons S.M."/>
            <person name="Avila-Pacheco J."/>
            <person name="Jiang X."/>
            <person name="Kearney S.M."/>
            <person name="Perrotta A.R."/>
            <person name="Berdy B."/>
            <person name="Zhao S."/>
            <person name="Lieberman T.D."/>
            <person name="Swanson P.K."/>
            <person name="Smith M."/>
            <person name="Roesemann S."/>
            <person name="Alexander J.E."/>
            <person name="Rich S.A."/>
            <person name="Livny J."/>
            <person name="Vlamakis H."/>
            <person name="Clish C."/>
            <person name="Bullock K."/>
            <person name="Deik A."/>
            <person name="Scott J."/>
            <person name="Pierce K.A."/>
            <person name="Xavier R.J."/>
            <person name="Alm E.J."/>
        </authorList>
    </citation>
    <scope>NUCLEOTIDE SEQUENCE [LARGE SCALE GENOMIC DNA]</scope>
    <source>
        <strain evidence="2 11">BIOML-A140</strain>
        <strain evidence="1 12">BIOML-A141</strain>
        <strain evidence="3 10">BIOML-A98</strain>
    </source>
</reference>
<evidence type="ECO:0000313" key="6">
    <source>
        <dbReference type="EMBL" id="RGR38978.1"/>
    </source>
</evidence>
<dbReference type="Proteomes" id="UP000483142">
    <property type="component" value="Unassembled WGS sequence"/>
</dbReference>
<dbReference type="Proteomes" id="UP000462015">
    <property type="component" value="Unassembled WGS sequence"/>
</dbReference>
<evidence type="ECO:0000313" key="8">
    <source>
        <dbReference type="Proteomes" id="UP000266497"/>
    </source>
</evidence>
<evidence type="ECO:0000313" key="5">
    <source>
        <dbReference type="EMBL" id="MDU0248287.1"/>
    </source>
</evidence>
<evidence type="ECO:0000313" key="10">
    <source>
        <dbReference type="Proteomes" id="UP000462015"/>
    </source>
</evidence>
<evidence type="ECO:0000313" key="9">
    <source>
        <dbReference type="Proteomes" id="UP000283833"/>
    </source>
</evidence>
<evidence type="ECO:0000313" key="3">
    <source>
        <dbReference type="EMBL" id="KAB6632586.1"/>
    </source>
</evidence>
<protein>
    <submittedName>
        <fullName evidence="6">Terminase small subunit</fullName>
    </submittedName>
</protein>
<dbReference type="Pfam" id="PF03592">
    <property type="entry name" value="Terminase_2"/>
    <property type="match status" value="1"/>
</dbReference>
<dbReference type="GO" id="GO:0051276">
    <property type="term" value="P:chromosome organization"/>
    <property type="evidence" value="ECO:0007669"/>
    <property type="project" value="InterPro"/>
</dbReference>